<dbReference type="AlphaFoldDB" id="G8QVS1"/>
<dbReference type="Pfam" id="PF00480">
    <property type="entry name" value="ROK"/>
    <property type="match status" value="1"/>
</dbReference>
<dbReference type="Proteomes" id="UP000005632">
    <property type="component" value="Chromosome"/>
</dbReference>
<dbReference type="SUPFAM" id="SSF53067">
    <property type="entry name" value="Actin-like ATPase domain"/>
    <property type="match status" value="2"/>
</dbReference>
<dbReference type="InterPro" id="IPR043129">
    <property type="entry name" value="ATPase_NBD"/>
</dbReference>
<evidence type="ECO:0000256" key="1">
    <source>
        <dbReference type="ARBA" id="ARBA00006479"/>
    </source>
</evidence>
<gene>
    <name evidence="2" type="ordered locus">SpiGrapes_1553</name>
</gene>
<dbReference type="EMBL" id="CP003155">
    <property type="protein sequence ID" value="AEV29363.1"/>
    <property type="molecule type" value="Genomic_DNA"/>
</dbReference>
<sequence>MELLNQQVMKAKNMKAVFSLIWDEAGISRAEIAKRLSLSKTTISSLVEELIAQSFIEDTGKQVTKTVGRRPSSLFVKERSHFVPVITWSRNTIVFHVVDLNGDIVFSQIEHIQDKDQFIPETIKNLRAICIRKAFKDKILGCCLVLPGMIDSFHNVLYSTTLGLYDTNAKVIYEKIHNACKQYPLAILQDTACYAYAEKIYTDIQVQDYAFINFNLGIGATLFVQGKMLGKANGAFTQFGHYSIDPDGAPCACGNKGCLENEIGECNLSKRFKQFSENTQEEIPEYLTYEDLGSAMEKRSETAKKVIISLATDFAQALRNVVCIINPRLIVLGGKCQHLGDLFLSQVQTSLHEQGFSQMSDYTLIRYTNLDSSSYLKGAMRYFFDAYYDFSDTSNNALFIG</sequence>
<dbReference type="KEGG" id="sgp:SpiGrapes_1553"/>
<evidence type="ECO:0000313" key="2">
    <source>
        <dbReference type="EMBL" id="AEV29363.1"/>
    </source>
</evidence>
<dbReference type="PANTHER" id="PTHR18964:SF149">
    <property type="entry name" value="BIFUNCTIONAL UDP-N-ACETYLGLUCOSAMINE 2-EPIMERASE_N-ACETYLMANNOSAMINE KINASE"/>
    <property type="match status" value="1"/>
</dbReference>
<accession>G8QVS1</accession>
<dbReference type="InterPro" id="IPR036388">
    <property type="entry name" value="WH-like_DNA-bd_sf"/>
</dbReference>
<dbReference type="eggNOG" id="COG1940">
    <property type="taxonomic scope" value="Bacteria"/>
</dbReference>
<dbReference type="GO" id="GO:0016301">
    <property type="term" value="F:kinase activity"/>
    <property type="evidence" value="ECO:0007669"/>
    <property type="project" value="UniProtKB-KW"/>
</dbReference>
<dbReference type="Pfam" id="PF13412">
    <property type="entry name" value="HTH_24"/>
    <property type="match status" value="1"/>
</dbReference>
<keyword evidence="2" id="KW-0808">Transferase</keyword>
<keyword evidence="2" id="KW-0418">Kinase</keyword>
<organism evidence="2 3">
    <name type="scientific">Sphaerochaeta pleomorpha (strain ATCC BAA-1885 / DSM 22778 / Grapes)</name>
    <dbReference type="NCBI Taxonomy" id="158190"/>
    <lineage>
        <taxon>Bacteria</taxon>
        <taxon>Pseudomonadati</taxon>
        <taxon>Spirochaetota</taxon>
        <taxon>Spirochaetia</taxon>
        <taxon>Spirochaetales</taxon>
        <taxon>Sphaerochaetaceae</taxon>
        <taxon>Sphaerochaeta</taxon>
    </lineage>
</organism>
<dbReference type="RefSeq" id="WP_014270211.1">
    <property type="nucleotide sequence ID" value="NC_016633.1"/>
</dbReference>
<name>G8QVS1_SPHPG</name>
<dbReference type="InterPro" id="IPR036390">
    <property type="entry name" value="WH_DNA-bd_sf"/>
</dbReference>
<proteinExistence type="inferred from homology"/>
<dbReference type="Gene3D" id="1.10.10.10">
    <property type="entry name" value="Winged helix-like DNA-binding domain superfamily/Winged helix DNA-binding domain"/>
    <property type="match status" value="1"/>
</dbReference>
<dbReference type="InterPro" id="IPR000600">
    <property type="entry name" value="ROK"/>
</dbReference>
<dbReference type="Gene3D" id="3.30.420.40">
    <property type="match status" value="2"/>
</dbReference>
<dbReference type="HOGENOM" id="CLU_036604_13_3_12"/>
<dbReference type="STRING" id="158190.SpiGrapes_1553"/>
<dbReference type="SUPFAM" id="SSF46785">
    <property type="entry name" value="Winged helix' DNA-binding domain"/>
    <property type="match status" value="1"/>
</dbReference>
<comment type="similarity">
    <text evidence="1">Belongs to the ROK (NagC/XylR) family.</text>
</comment>
<keyword evidence="3" id="KW-1185">Reference proteome</keyword>
<reference evidence="2 3" key="1">
    <citation type="submission" date="2011-11" db="EMBL/GenBank/DDBJ databases">
        <title>Complete sequence of Spirochaeta sp. grapes.</title>
        <authorList>
            <consortium name="US DOE Joint Genome Institute"/>
            <person name="Lucas S."/>
            <person name="Han J."/>
            <person name="Lapidus A."/>
            <person name="Cheng J.-F."/>
            <person name="Goodwin L."/>
            <person name="Pitluck S."/>
            <person name="Peters L."/>
            <person name="Ovchinnikova G."/>
            <person name="Munk A.C."/>
            <person name="Detter J.C."/>
            <person name="Han C."/>
            <person name="Tapia R."/>
            <person name="Land M."/>
            <person name="Hauser L."/>
            <person name="Kyrpides N."/>
            <person name="Ivanova N."/>
            <person name="Pagani I."/>
            <person name="Ritalahtilisa K."/>
            <person name="Loeffler F."/>
            <person name="Woyke T."/>
        </authorList>
    </citation>
    <scope>NUCLEOTIDE SEQUENCE [LARGE SCALE GENOMIC DNA]</scope>
    <source>
        <strain evidence="3">ATCC BAA-1885 / DSM 22778 / Grapes</strain>
    </source>
</reference>
<protein>
    <submittedName>
        <fullName evidence="2">Transcriptional regulator/sugar kinase</fullName>
    </submittedName>
</protein>
<dbReference type="PANTHER" id="PTHR18964">
    <property type="entry name" value="ROK (REPRESSOR, ORF, KINASE) FAMILY"/>
    <property type="match status" value="1"/>
</dbReference>
<evidence type="ECO:0000313" key="3">
    <source>
        <dbReference type="Proteomes" id="UP000005632"/>
    </source>
</evidence>
<dbReference type="eggNOG" id="COG1846">
    <property type="taxonomic scope" value="Bacteria"/>
</dbReference>